<dbReference type="InterPro" id="IPR026051">
    <property type="entry name" value="ALG1-like"/>
</dbReference>
<dbReference type="Proteomes" id="UP000290189">
    <property type="component" value="Unassembled WGS sequence"/>
</dbReference>
<keyword evidence="8 10" id="KW-0472">Membrane</keyword>
<feature type="domain" description="Glycosyltransferase subfamily 4-like N-terminal" evidence="11">
    <location>
        <begin position="83"/>
        <end position="241"/>
    </location>
</feature>
<evidence type="ECO:0000256" key="2">
    <source>
        <dbReference type="ARBA" id="ARBA00004922"/>
    </source>
</evidence>
<keyword evidence="4" id="KW-0808">Transferase</keyword>
<gene>
    <name evidence="12" type="ORF">PLBR_LOCUS7666</name>
</gene>
<dbReference type="GO" id="GO:0005789">
    <property type="term" value="C:endoplasmic reticulum membrane"/>
    <property type="evidence" value="ECO:0007669"/>
    <property type="project" value="UniProtKB-SubCell"/>
</dbReference>
<evidence type="ECO:0000313" key="13">
    <source>
        <dbReference type="Proteomes" id="UP000290189"/>
    </source>
</evidence>
<evidence type="ECO:0000313" key="12">
    <source>
        <dbReference type="EMBL" id="SPR00451.1"/>
    </source>
</evidence>
<feature type="transmembrane region" description="Helical" evidence="10">
    <location>
        <begin position="125"/>
        <end position="148"/>
    </location>
</feature>
<evidence type="ECO:0000259" key="11">
    <source>
        <dbReference type="Pfam" id="PF13579"/>
    </source>
</evidence>
<protein>
    <recommendedName>
        <fullName evidence="11">Glycosyltransferase subfamily 4-like N-terminal domain-containing protein</fullName>
    </recommendedName>
</protein>
<dbReference type="SUPFAM" id="SSF53756">
    <property type="entry name" value="UDP-Glycosyltransferase/glycogen phosphorylase"/>
    <property type="match status" value="1"/>
</dbReference>
<organism evidence="12 13">
    <name type="scientific">Plasmodiophora brassicae</name>
    <name type="common">Clubroot disease agent</name>
    <dbReference type="NCBI Taxonomy" id="37360"/>
    <lineage>
        <taxon>Eukaryota</taxon>
        <taxon>Sar</taxon>
        <taxon>Rhizaria</taxon>
        <taxon>Endomyxa</taxon>
        <taxon>Phytomyxea</taxon>
        <taxon>Plasmodiophorida</taxon>
        <taxon>Plasmodiophoridae</taxon>
        <taxon>Plasmodiophora</taxon>
    </lineage>
</organism>
<geneLocation type="mitochondrion" evidence="12"/>
<reference evidence="12 13" key="1">
    <citation type="submission" date="2018-03" db="EMBL/GenBank/DDBJ databases">
        <authorList>
            <person name="Fogelqvist J."/>
        </authorList>
    </citation>
    <scope>NUCLEOTIDE SEQUENCE [LARGE SCALE GENOMIC DNA]</scope>
</reference>
<evidence type="ECO:0000256" key="5">
    <source>
        <dbReference type="ARBA" id="ARBA00022692"/>
    </source>
</evidence>
<evidence type="ECO:0000256" key="3">
    <source>
        <dbReference type="ARBA" id="ARBA00022676"/>
    </source>
</evidence>
<dbReference type="EMBL" id="OVEO01000014">
    <property type="protein sequence ID" value="SPR00451.1"/>
    <property type="molecule type" value="Genomic_DNA"/>
</dbReference>
<keyword evidence="5 10" id="KW-0812">Transmembrane</keyword>
<keyword evidence="6" id="KW-0256">Endoplasmic reticulum</keyword>
<proteinExistence type="predicted"/>
<keyword evidence="3" id="KW-0328">Glycosyltransferase</keyword>
<dbReference type="InterPro" id="IPR028098">
    <property type="entry name" value="Glyco_trans_4-like_N"/>
</dbReference>
<feature type="region of interest" description="Disordered" evidence="9">
    <location>
        <begin position="1"/>
        <end position="26"/>
    </location>
</feature>
<dbReference type="AlphaFoldDB" id="A0A3P3YJS8"/>
<evidence type="ECO:0000256" key="6">
    <source>
        <dbReference type="ARBA" id="ARBA00022824"/>
    </source>
</evidence>
<evidence type="ECO:0000256" key="8">
    <source>
        <dbReference type="ARBA" id="ARBA00023136"/>
    </source>
</evidence>
<dbReference type="Pfam" id="PF13579">
    <property type="entry name" value="Glyco_trans_4_4"/>
    <property type="match status" value="1"/>
</dbReference>
<accession>A0A3P3YJS8</accession>
<sequence>MNRIDPHRHQSTGAKIEGGAHPHTAHPRRHAAFSVFCGRRRVGAERHIWGEGVDAMMEYVTVLVLGDIGRSPRMQYHAMSLARQAGLNVALVGYAGSEPSTDLTACPNVTLYVLPQWGWRPRSRLLFLAALPFRIAFQCTVLLLTLLVRVPRPRYILVQNPPAIPSLIIAKVVALLQSASLIVDWHNFGYSILAMRLGRSHPLVTISYWYERLLGRMSDDNFCVTRAMQQELRNVWSIDARVLHDRPPRRFRRLSLPEIHNFFRELQEAGALVGLDDWRPSDLKREETLITEVVDGDIQYRKDRPAIIISSTSYTADEDFGILLDAAVAYDREASDNAARLLFVITGKGPLKQFYADAIAKLSLKRTRFLQLWMAADDYPKMLGCADLGVSLHTSSSGLDLPMKVVDMFGCGLPVCAVGFPCLDELLQHDHNGMVFGSSEELKTQLQGLFHNFPSNTARLGTLRSNVASFTSIRWDDCWRENALPCFANARRTSKWPALGLGAAFFVVVLLVSFLYRFGK</sequence>
<comment type="subcellular location">
    <subcellularLocation>
        <location evidence="1">Endoplasmic reticulum membrane</location>
        <topology evidence="1">Single-pass membrane protein</topology>
    </subcellularLocation>
</comment>
<dbReference type="Pfam" id="PF13692">
    <property type="entry name" value="Glyco_trans_1_4"/>
    <property type="match status" value="1"/>
</dbReference>
<dbReference type="GO" id="GO:0000030">
    <property type="term" value="F:mannosyltransferase activity"/>
    <property type="evidence" value="ECO:0007669"/>
    <property type="project" value="InterPro"/>
</dbReference>
<evidence type="ECO:0000256" key="4">
    <source>
        <dbReference type="ARBA" id="ARBA00022679"/>
    </source>
</evidence>
<evidence type="ECO:0000256" key="9">
    <source>
        <dbReference type="SAM" id="MobiDB-lite"/>
    </source>
</evidence>
<dbReference type="Gene3D" id="3.40.50.2000">
    <property type="entry name" value="Glycogen Phosphorylase B"/>
    <property type="match status" value="1"/>
</dbReference>
<evidence type="ECO:0000256" key="7">
    <source>
        <dbReference type="ARBA" id="ARBA00022989"/>
    </source>
</evidence>
<dbReference type="PANTHER" id="PTHR13036">
    <property type="entry name" value="BETA1,4 MANNOSYLTRANSFERASE"/>
    <property type="match status" value="1"/>
</dbReference>
<feature type="transmembrane region" description="Helical" evidence="10">
    <location>
        <begin position="498"/>
        <end position="518"/>
    </location>
</feature>
<evidence type="ECO:0000256" key="1">
    <source>
        <dbReference type="ARBA" id="ARBA00004389"/>
    </source>
</evidence>
<name>A0A3P3YJS8_PLABS</name>
<keyword evidence="7 10" id="KW-1133">Transmembrane helix</keyword>
<keyword evidence="12" id="KW-0496">Mitochondrion</keyword>
<evidence type="ECO:0000256" key="10">
    <source>
        <dbReference type="SAM" id="Phobius"/>
    </source>
</evidence>
<comment type="pathway">
    <text evidence="2">Protein modification; protein glycosylation.</text>
</comment>
<dbReference type="PANTHER" id="PTHR13036:SF0">
    <property type="entry name" value="CHITOBIOSYLDIPHOSPHODOLICHOL BETA-MANNOSYLTRANSFERASE"/>
    <property type="match status" value="1"/>
</dbReference>